<dbReference type="PANTHER" id="PTHR40068">
    <property type="entry name" value="TRANSCRIPTION REPRESSOR NIAR-RELATED"/>
    <property type="match status" value="1"/>
</dbReference>
<feature type="binding site" evidence="1">
    <location>
        <position position="144"/>
    </location>
    <ligand>
        <name>Ni(2+)</name>
        <dbReference type="ChEBI" id="CHEBI:49786"/>
    </ligand>
</feature>
<dbReference type="Pfam" id="PF08279">
    <property type="entry name" value="HTH_11"/>
    <property type="match status" value="1"/>
</dbReference>
<evidence type="ECO:0000256" key="1">
    <source>
        <dbReference type="PIRSR" id="PIRSR037847-1"/>
    </source>
</evidence>
<keyword evidence="1" id="KW-0479">Metal-binding</keyword>
<feature type="domain" description="3H" evidence="2">
    <location>
        <begin position="72"/>
        <end position="166"/>
    </location>
</feature>
<dbReference type="InterPro" id="IPR004173">
    <property type="entry name" value="3H_domain"/>
</dbReference>
<evidence type="ECO:0008006" key="6">
    <source>
        <dbReference type="Google" id="ProtNLM"/>
    </source>
</evidence>
<keyword evidence="1" id="KW-0533">Nickel</keyword>
<feature type="binding site" evidence="1">
    <location>
        <position position="75"/>
    </location>
    <ligand>
        <name>Ni(2+)</name>
        <dbReference type="ChEBI" id="CHEBI:49786"/>
    </ligand>
</feature>
<feature type="binding site" evidence="1">
    <location>
        <position position="83"/>
    </location>
    <ligand>
        <name>Ni(2+)</name>
        <dbReference type="ChEBI" id="CHEBI:49786"/>
    </ligand>
</feature>
<reference evidence="4 5" key="1">
    <citation type="submission" date="2016-11" db="EMBL/GenBank/DDBJ databases">
        <authorList>
            <person name="Jaros S."/>
            <person name="Januszkiewicz K."/>
            <person name="Wedrychowicz H."/>
        </authorList>
    </citation>
    <scope>NUCLEOTIDE SEQUENCE [LARGE SCALE GENOMIC DNA]</scope>
    <source>
        <strain evidence="4 5">DSM 6191</strain>
    </source>
</reference>
<dbReference type="Gene3D" id="3.30.1340.20">
    <property type="entry name" value="3H domain"/>
    <property type="match status" value="1"/>
</dbReference>
<dbReference type="InterPro" id="IPR036388">
    <property type="entry name" value="WH-like_DNA-bd_sf"/>
</dbReference>
<accession>A0A1M6A8W3</accession>
<dbReference type="InterPro" id="IPR035922">
    <property type="entry name" value="3H_dom_sf"/>
</dbReference>
<evidence type="ECO:0000313" key="4">
    <source>
        <dbReference type="EMBL" id="SHI32889.1"/>
    </source>
</evidence>
<dbReference type="SUPFAM" id="SSF75500">
    <property type="entry name" value="Putative transcriptional regulator TM1602, C-terminal domain"/>
    <property type="match status" value="1"/>
</dbReference>
<dbReference type="GO" id="GO:0046872">
    <property type="term" value="F:metal ion binding"/>
    <property type="evidence" value="ECO:0007669"/>
    <property type="project" value="UniProtKB-KW"/>
</dbReference>
<proteinExistence type="predicted"/>
<sequence>MNSLIRRKEIISHIAKIHRPIKGVELANIFGVTRQVIVKDIAIIRAAGVNIIATPEGYMITKEESRYKKVLALAHKEEEMVSELEIVIKFGGIIEDVIIEHPIYGEIKANLMIRNLNDLDNFIDLYKKNKARPLSALTEGIHLHTISTDNEKDMQLIIENLEKAGYILKD</sequence>
<evidence type="ECO:0000259" key="3">
    <source>
        <dbReference type="Pfam" id="PF08279"/>
    </source>
</evidence>
<dbReference type="Proteomes" id="UP000184241">
    <property type="component" value="Unassembled WGS sequence"/>
</dbReference>
<dbReference type="AlphaFoldDB" id="A0A1M6A8W3"/>
<dbReference type="SUPFAM" id="SSF46785">
    <property type="entry name" value="Winged helix' DNA-binding domain"/>
    <property type="match status" value="1"/>
</dbReference>
<dbReference type="InterPro" id="IPR013196">
    <property type="entry name" value="HTH_11"/>
</dbReference>
<name>A0A1M6A8W3_9CLOT</name>
<gene>
    <name evidence="4" type="ORF">SAMN02745941_03653</name>
</gene>
<organism evidence="4 5">
    <name type="scientific">Clostridium intestinale DSM 6191</name>
    <dbReference type="NCBI Taxonomy" id="1121320"/>
    <lineage>
        <taxon>Bacteria</taxon>
        <taxon>Bacillati</taxon>
        <taxon>Bacillota</taxon>
        <taxon>Clostridia</taxon>
        <taxon>Eubacteriales</taxon>
        <taxon>Clostridiaceae</taxon>
        <taxon>Clostridium</taxon>
    </lineage>
</organism>
<dbReference type="Gene3D" id="1.10.10.10">
    <property type="entry name" value="Winged helix-like DNA-binding domain superfamily/Winged helix DNA-binding domain"/>
    <property type="match status" value="1"/>
</dbReference>
<feature type="domain" description="Helix-turn-helix type 11" evidence="3">
    <location>
        <begin position="6"/>
        <end position="58"/>
    </location>
</feature>
<protein>
    <recommendedName>
        <fullName evidence="6">Transcriptional regulator</fullName>
    </recommendedName>
</protein>
<dbReference type="RefSeq" id="WP_073021838.1">
    <property type="nucleotide sequence ID" value="NZ_FQXU01000012.1"/>
</dbReference>
<dbReference type="EMBL" id="FQXU01000012">
    <property type="protein sequence ID" value="SHI32889.1"/>
    <property type="molecule type" value="Genomic_DNA"/>
</dbReference>
<evidence type="ECO:0000313" key="5">
    <source>
        <dbReference type="Proteomes" id="UP000184241"/>
    </source>
</evidence>
<dbReference type="PANTHER" id="PTHR40068:SF1">
    <property type="entry name" value="TRANSCRIPTION REPRESSOR NIAR-RELATED"/>
    <property type="match status" value="1"/>
</dbReference>
<dbReference type="InterPro" id="IPR036390">
    <property type="entry name" value="WH_DNA-bd_sf"/>
</dbReference>
<dbReference type="InterPro" id="IPR026043">
    <property type="entry name" value="NadR"/>
</dbReference>
<dbReference type="PIRSF" id="PIRSF037847">
    <property type="entry name" value="NiaR"/>
    <property type="match status" value="1"/>
</dbReference>
<evidence type="ECO:0000259" key="2">
    <source>
        <dbReference type="Pfam" id="PF02829"/>
    </source>
</evidence>
<dbReference type="Pfam" id="PF02829">
    <property type="entry name" value="3H"/>
    <property type="match status" value="1"/>
</dbReference>
<feature type="binding site" evidence="1">
    <location>
        <position position="142"/>
    </location>
    <ligand>
        <name>Ni(2+)</name>
        <dbReference type="ChEBI" id="CHEBI:49786"/>
    </ligand>
</feature>